<gene>
    <name evidence="5" type="ORF">PACLA_8A086195</name>
</gene>
<dbReference type="PROSITE" id="PS51194">
    <property type="entry name" value="HELICASE_CTER"/>
    <property type="match status" value="1"/>
</dbReference>
<dbReference type="EC" id="5.6.2.4" evidence="3"/>
<dbReference type="PANTHER" id="PTHR13710:SF154">
    <property type="entry name" value="RECQ HELICASE, PUTATIVE (AFU_ORTHOLOGUE AFUA_6G14720)-RELATED"/>
    <property type="match status" value="1"/>
</dbReference>
<name>A0A6S7I4R0_PARCT</name>
<comment type="catalytic activity">
    <reaction evidence="2">
        <text>Couples ATP hydrolysis with the unwinding of duplex DNA by translocating in the 3'-5' direction.</text>
        <dbReference type="EC" id="5.6.2.4"/>
    </reaction>
</comment>
<evidence type="ECO:0000313" key="6">
    <source>
        <dbReference type="Proteomes" id="UP001152795"/>
    </source>
</evidence>
<protein>
    <recommendedName>
        <fullName evidence="3">DNA 3'-5' helicase</fullName>
        <ecNumber evidence="3">5.6.2.4</ecNumber>
    </recommendedName>
</protein>
<dbReference type="SUPFAM" id="SSF52540">
    <property type="entry name" value="P-loop containing nucleoside triphosphate hydrolases"/>
    <property type="match status" value="1"/>
</dbReference>
<keyword evidence="6" id="KW-1185">Reference proteome</keyword>
<organism evidence="5 6">
    <name type="scientific">Paramuricea clavata</name>
    <name type="common">Red gorgonian</name>
    <name type="synonym">Violescent sea-whip</name>
    <dbReference type="NCBI Taxonomy" id="317549"/>
    <lineage>
        <taxon>Eukaryota</taxon>
        <taxon>Metazoa</taxon>
        <taxon>Cnidaria</taxon>
        <taxon>Anthozoa</taxon>
        <taxon>Octocorallia</taxon>
        <taxon>Malacalcyonacea</taxon>
        <taxon>Plexauridae</taxon>
        <taxon>Paramuricea</taxon>
    </lineage>
</organism>
<dbReference type="EMBL" id="CACRXK020007316">
    <property type="protein sequence ID" value="CAB4011929.1"/>
    <property type="molecule type" value="Genomic_DNA"/>
</dbReference>
<dbReference type="Pfam" id="PF00271">
    <property type="entry name" value="Helicase_C"/>
    <property type="match status" value="1"/>
</dbReference>
<dbReference type="GO" id="GO:0000724">
    <property type="term" value="P:double-strand break repair via homologous recombination"/>
    <property type="evidence" value="ECO:0007669"/>
    <property type="project" value="TreeGrafter"/>
</dbReference>
<dbReference type="InterPro" id="IPR001650">
    <property type="entry name" value="Helicase_C-like"/>
</dbReference>
<dbReference type="InterPro" id="IPR027417">
    <property type="entry name" value="P-loop_NTPase"/>
</dbReference>
<reference evidence="5" key="1">
    <citation type="submission" date="2020-04" db="EMBL/GenBank/DDBJ databases">
        <authorList>
            <person name="Alioto T."/>
            <person name="Alioto T."/>
            <person name="Gomez Garrido J."/>
        </authorList>
    </citation>
    <scope>NUCLEOTIDE SEQUENCE</scope>
    <source>
        <strain evidence="5">A484AB</strain>
    </source>
</reference>
<evidence type="ECO:0000256" key="3">
    <source>
        <dbReference type="ARBA" id="ARBA00034808"/>
    </source>
</evidence>
<dbReference type="PANTHER" id="PTHR13710">
    <property type="entry name" value="DNA HELICASE RECQ FAMILY MEMBER"/>
    <property type="match status" value="1"/>
</dbReference>
<dbReference type="Proteomes" id="UP001152795">
    <property type="component" value="Unassembled WGS sequence"/>
</dbReference>
<dbReference type="OrthoDB" id="2507344at2759"/>
<proteinExistence type="inferred from homology"/>
<evidence type="ECO:0000313" key="5">
    <source>
        <dbReference type="EMBL" id="CAB4011929.1"/>
    </source>
</evidence>
<evidence type="ECO:0000256" key="1">
    <source>
        <dbReference type="ARBA" id="ARBA00005446"/>
    </source>
</evidence>
<dbReference type="AlphaFoldDB" id="A0A6S7I4R0"/>
<comment type="similarity">
    <text evidence="1">Belongs to the helicase family. RecQ subfamily.</text>
</comment>
<dbReference type="GO" id="GO:0043138">
    <property type="term" value="F:3'-5' DNA helicase activity"/>
    <property type="evidence" value="ECO:0007669"/>
    <property type="project" value="UniProtKB-EC"/>
</dbReference>
<evidence type="ECO:0000259" key="4">
    <source>
        <dbReference type="PROSITE" id="PS51194"/>
    </source>
</evidence>
<dbReference type="Gene3D" id="3.40.50.300">
    <property type="entry name" value="P-loop containing nucleotide triphosphate hydrolases"/>
    <property type="match status" value="1"/>
</dbReference>
<comment type="caution">
    <text evidence="5">The sequence shown here is derived from an EMBL/GenBank/DDBJ whole genome shotgun (WGS) entry which is preliminary data.</text>
</comment>
<sequence length="174" mass="19494">MLSSKKRIIVASSALSMGVDFPDIRHVVNWGPARNLLDQLQEAGHAGCDGKLSHVITIYHEPGHDCCLHCSQECCCVDCGNGAAFKYPFEDKLPEHGCDQTLSRPVSDEDRKDLQAALQKFHWDKGIIQTGMLLVLQIISHWSLLMILLIVVKTCSQYKILLRVIFQCIQLHIA</sequence>
<feature type="domain" description="Helicase C-terminal" evidence="4">
    <location>
        <begin position="1"/>
        <end position="95"/>
    </location>
</feature>
<dbReference type="GO" id="GO:0005737">
    <property type="term" value="C:cytoplasm"/>
    <property type="evidence" value="ECO:0007669"/>
    <property type="project" value="TreeGrafter"/>
</dbReference>
<accession>A0A6S7I4R0</accession>
<dbReference type="GO" id="GO:0009378">
    <property type="term" value="F:four-way junction helicase activity"/>
    <property type="evidence" value="ECO:0007669"/>
    <property type="project" value="TreeGrafter"/>
</dbReference>
<evidence type="ECO:0000256" key="2">
    <source>
        <dbReference type="ARBA" id="ARBA00034617"/>
    </source>
</evidence>
<dbReference type="GO" id="GO:0005694">
    <property type="term" value="C:chromosome"/>
    <property type="evidence" value="ECO:0007669"/>
    <property type="project" value="TreeGrafter"/>
</dbReference>